<feature type="chain" id="PRO_5018776509" description="Lipoprotein" evidence="1">
    <location>
        <begin position="20"/>
        <end position="213"/>
    </location>
</feature>
<reference evidence="2 3" key="1">
    <citation type="submission" date="2018-12" db="EMBL/GenBank/DDBJ databases">
        <authorList>
            <person name="Li S."/>
            <person name="Yang R."/>
            <person name="Chen G."/>
            <person name="Zou L."/>
            <person name="Zhang C."/>
            <person name="Chen Y."/>
            <person name="Liu Z."/>
            <person name="Li Y."/>
            <person name="Yan Y."/>
            <person name="Huang M."/>
            <person name="Chen T."/>
        </authorList>
    </citation>
    <scope>NUCLEOTIDE SEQUENCE [LARGE SCALE GENOMIC DNA]</scope>
    <source>
        <strain evidence="2 3">1257</strain>
    </source>
</reference>
<feature type="signal peptide" evidence="1">
    <location>
        <begin position="1"/>
        <end position="19"/>
    </location>
</feature>
<name>A0A3Q8U0U9_9PSED</name>
<dbReference type="EMBL" id="CP034338">
    <property type="protein sequence ID" value="AZL68494.1"/>
    <property type="molecule type" value="Genomic_DNA"/>
</dbReference>
<evidence type="ECO:0000313" key="2">
    <source>
        <dbReference type="EMBL" id="AZL68494.1"/>
    </source>
</evidence>
<evidence type="ECO:0000256" key="1">
    <source>
        <dbReference type="SAM" id="SignalP"/>
    </source>
</evidence>
<evidence type="ECO:0000313" key="3">
    <source>
        <dbReference type="Proteomes" id="UP000268230"/>
    </source>
</evidence>
<protein>
    <recommendedName>
        <fullName evidence="4">Lipoprotein</fullName>
    </recommendedName>
</protein>
<dbReference type="AlphaFoldDB" id="A0A3Q8U0U9"/>
<accession>A0A3Q8U0U9</accession>
<gene>
    <name evidence="2" type="ORF">EJA05_12505</name>
</gene>
<organism evidence="2 3">
    <name type="scientific">Pseudomonas entomophila</name>
    <dbReference type="NCBI Taxonomy" id="312306"/>
    <lineage>
        <taxon>Bacteria</taxon>
        <taxon>Pseudomonadati</taxon>
        <taxon>Pseudomonadota</taxon>
        <taxon>Gammaproteobacteria</taxon>
        <taxon>Pseudomonadales</taxon>
        <taxon>Pseudomonadaceae</taxon>
        <taxon>Pseudomonas</taxon>
    </lineage>
</organism>
<dbReference type="PROSITE" id="PS51257">
    <property type="entry name" value="PROKAR_LIPOPROTEIN"/>
    <property type="match status" value="1"/>
</dbReference>
<sequence length="213" mass="22847">MNKVSACLSSLLVFLLAGCSGIPSQPYQEPSGLVPTARMRVISNSDVYGDSVTDRCAPNLRHQMVQAGRFSAGRALENYPQFPEAPAQLGMPKRLSPPLLSLTPTVRMAEGRLEEVVAEYRVPTSAPFQLATLGAGAGTPLGRGIYCDEEARVYNLQAGRDYEVTIGMGTIGQGDNARLACRFDVRELTSIGQGEMMMPVPLTGSAPPRKLCD</sequence>
<evidence type="ECO:0008006" key="4">
    <source>
        <dbReference type="Google" id="ProtNLM"/>
    </source>
</evidence>
<dbReference type="Proteomes" id="UP000268230">
    <property type="component" value="Chromosome"/>
</dbReference>
<dbReference type="KEGG" id="pory:EJA05_12505"/>
<keyword evidence="1" id="KW-0732">Signal</keyword>
<dbReference type="OrthoDB" id="7011397at2"/>
<proteinExistence type="predicted"/>